<accession>A0A1R1XKQ1</accession>
<evidence type="ECO:0000313" key="2">
    <source>
        <dbReference type="Proteomes" id="UP000187283"/>
    </source>
</evidence>
<protein>
    <submittedName>
        <fullName evidence="1">Uncharacterized protein</fullName>
    </submittedName>
</protein>
<keyword evidence="2" id="KW-1185">Reference proteome</keyword>
<evidence type="ECO:0000313" key="1">
    <source>
        <dbReference type="EMBL" id="OMJ15178.1"/>
    </source>
</evidence>
<dbReference type="EMBL" id="LSSN01002753">
    <property type="protein sequence ID" value="OMJ15178.1"/>
    <property type="molecule type" value="Genomic_DNA"/>
</dbReference>
<proteinExistence type="predicted"/>
<name>A0A1R1XKQ1_9FUNG</name>
<comment type="caution">
    <text evidence="1">The sequence shown here is derived from an EMBL/GenBank/DDBJ whole genome shotgun (WGS) entry which is preliminary data.</text>
</comment>
<reference evidence="1 2" key="1">
    <citation type="submission" date="2017-01" db="EMBL/GenBank/DDBJ databases">
        <authorList>
            <person name="Mah S.A."/>
            <person name="Swanson W.J."/>
            <person name="Moy G.W."/>
            <person name="Vacquier V.D."/>
        </authorList>
    </citation>
    <scope>NUCLEOTIDE SEQUENCE [LARGE SCALE GENOMIC DNA]</scope>
    <source>
        <strain evidence="1 2">GSMNP</strain>
    </source>
</reference>
<gene>
    <name evidence="1" type="ORF">AYI70_g7435</name>
</gene>
<sequence>MLGYKSEYKTKTVNVLKQVIQKIADSFTPEIPRFRRVLRVQSNSRNINFRGRNLRRKDSQDTLVNEISETPRPALIEVLRNQRYPAHLSLAV</sequence>
<organism evidence="1 2">
    <name type="scientific">Smittium culicis</name>
    <dbReference type="NCBI Taxonomy" id="133412"/>
    <lineage>
        <taxon>Eukaryota</taxon>
        <taxon>Fungi</taxon>
        <taxon>Fungi incertae sedis</taxon>
        <taxon>Zoopagomycota</taxon>
        <taxon>Kickxellomycotina</taxon>
        <taxon>Harpellomycetes</taxon>
        <taxon>Harpellales</taxon>
        <taxon>Legeriomycetaceae</taxon>
        <taxon>Smittium</taxon>
    </lineage>
</organism>
<dbReference type="AlphaFoldDB" id="A0A1R1XKQ1"/>
<dbReference type="Proteomes" id="UP000187283">
    <property type="component" value="Unassembled WGS sequence"/>
</dbReference>